<gene>
    <name evidence="2" type="ORF">CLV67_113144</name>
</gene>
<keyword evidence="1" id="KW-1133">Transmembrane helix</keyword>
<reference evidence="2 3" key="1">
    <citation type="submission" date="2018-03" db="EMBL/GenBank/DDBJ databases">
        <title>Genomic Encyclopedia of Archaeal and Bacterial Type Strains, Phase II (KMG-II): from individual species to whole genera.</title>
        <authorList>
            <person name="Goeker M."/>
        </authorList>
    </citation>
    <scope>NUCLEOTIDE SEQUENCE [LARGE SCALE GENOMIC DNA]</scope>
    <source>
        <strain evidence="2 3">DSM 43146</strain>
    </source>
</reference>
<feature type="transmembrane region" description="Helical" evidence="1">
    <location>
        <begin position="36"/>
        <end position="57"/>
    </location>
</feature>
<keyword evidence="3" id="KW-1185">Reference proteome</keyword>
<evidence type="ECO:0000256" key="1">
    <source>
        <dbReference type="SAM" id="Phobius"/>
    </source>
</evidence>
<dbReference type="OrthoDB" id="3296186at2"/>
<accession>A0A2T0K5T6</accession>
<organism evidence="2 3">
    <name type="scientific">Actinoplanes italicus</name>
    <dbReference type="NCBI Taxonomy" id="113567"/>
    <lineage>
        <taxon>Bacteria</taxon>
        <taxon>Bacillati</taxon>
        <taxon>Actinomycetota</taxon>
        <taxon>Actinomycetes</taxon>
        <taxon>Micromonosporales</taxon>
        <taxon>Micromonosporaceae</taxon>
        <taxon>Actinoplanes</taxon>
    </lineage>
</organism>
<dbReference type="Proteomes" id="UP000239415">
    <property type="component" value="Unassembled WGS sequence"/>
</dbReference>
<dbReference type="RefSeq" id="WP_106323977.1">
    <property type="nucleotide sequence ID" value="NZ_BOMO01000100.1"/>
</dbReference>
<proteinExistence type="predicted"/>
<keyword evidence="1" id="KW-0472">Membrane</keyword>
<evidence type="ECO:0000313" key="3">
    <source>
        <dbReference type="Proteomes" id="UP000239415"/>
    </source>
</evidence>
<dbReference type="EMBL" id="PVMZ01000013">
    <property type="protein sequence ID" value="PRX18310.1"/>
    <property type="molecule type" value="Genomic_DNA"/>
</dbReference>
<protein>
    <submittedName>
        <fullName evidence="2">Uncharacterized protein</fullName>
    </submittedName>
</protein>
<dbReference type="AlphaFoldDB" id="A0A2T0K5T6"/>
<evidence type="ECO:0000313" key="2">
    <source>
        <dbReference type="EMBL" id="PRX18310.1"/>
    </source>
</evidence>
<name>A0A2T0K5T6_9ACTN</name>
<comment type="caution">
    <text evidence="2">The sequence shown here is derived from an EMBL/GenBank/DDBJ whole genome shotgun (WGS) entry which is preliminary data.</text>
</comment>
<sequence length="273" mass="28824">MNQETLDQLIGIAPPSTVDVPGVIRRTRRRRRVRRALAGGSTATAVVAAIAVGAALINGSGRPSEVIPPPVAASVPAPPSPSVSPPPAGFVLDTSTRAGQERALDWLRTALEEAAVKHAPGTKWIYMPDVPGESRTPDGRPILLYTVADDTLRGRSGITRDGRKGGFYLRLRPIDCAAGEPCQPLYECERGVSDCQTDTTPSGLTIVRYVDRPGGKWLFYDVDVELPGGRYALNLSAVNYFGGDGSPAVAPAPVFTRAQLAAIATTIAEQVTG</sequence>
<keyword evidence="1" id="KW-0812">Transmembrane</keyword>